<feature type="domain" description="HIT-type" evidence="8">
    <location>
        <begin position="8"/>
        <end position="42"/>
    </location>
</feature>
<dbReference type="EMBL" id="KV454004">
    <property type="protein sequence ID" value="ODQ46035.1"/>
    <property type="molecule type" value="Genomic_DNA"/>
</dbReference>
<reference evidence="9 10" key="1">
    <citation type="journal article" date="2016" name="Proc. Natl. Acad. Sci. U.S.A.">
        <title>Comparative genomics of biotechnologically important yeasts.</title>
        <authorList>
            <person name="Riley R."/>
            <person name="Haridas S."/>
            <person name="Wolfe K.H."/>
            <person name="Lopes M.R."/>
            <person name="Hittinger C.T."/>
            <person name="Goeker M."/>
            <person name="Salamov A.A."/>
            <person name="Wisecaver J.H."/>
            <person name="Long T.M."/>
            <person name="Calvey C.H."/>
            <person name="Aerts A.L."/>
            <person name="Barry K.W."/>
            <person name="Choi C."/>
            <person name="Clum A."/>
            <person name="Coughlan A.Y."/>
            <person name="Deshpande S."/>
            <person name="Douglass A.P."/>
            <person name="Hanson S.J."/>
            <person name="Klenk H.-P."/>
            <person name="LaButti K.M."/>
            <person name="Lapidus A."/>
            <person name="Lindquist E.A."/>
            <person name="Lipzen A.M."/>
            <person name="Meier-Kolthoff J.P."/>
            <person name="Ohm R.A."/>
            <person name="Otillar R.P."/>
            <person name="Pangilinan J.L."/>
            <person name="Peng Y."/>
            <person name="Rokas A."/>
            <person name="Rosa C.A."/>
            <person name="Scheuner C."/>
            <person name="Sibirny A.A."/>
            <person name="Slot J.C."/>
            <person name="Stielow J.B."/>
            <person name="Sun H."/>
            <person name="Kurtzman C.P."/>
            <person name="Blackwell M."/>
            <person name="Grigoriev I.V."/>
            <person name="Jeffries T.W."/>
        </authorList>
    </citation>
    <scope>NUCLEOTIDE SEQUENCE [LARGE SCALE GENOMIC DNA]</scope>
    <source>
        <strain evidence="9 10">NRRL Y-2026</strain>
    </source>
</reference>
<protein>
    <recommendedName>
        <fullName evidence="8">HIT-type domain-containing protein</fullName>
    </recommendedName>
</protein>
<dbReference type="GO" id="GO:0000492">
    <property type="term" value="P:box C/D snoRNP assembly"/>
    <property type="evidence" value="ECO:0007669"/>
    <property type="project" value="TreeGrafter"/>
</dbReference>
<accession>A0A1E3NIR7</accession>
<evidence type="ECO:0000259" key="8">
    <source>
        <dbReference type="PROSITE" id="PS51083"/>
    </source>
</evidence>
<evidence type="ECO:0000313" key="10">
    <source>
        <dbReference type="Proteomes" id="UP000094455"/>
    </source>
</evidence>
<keyword evidence="1" id="KW-0479">Metal-binding</keyword>
<dbReference type="PANTHER" id="PTHR13483">
    <property type="entry name" value="BOX C_D SNORNA PROTEIN 1-RELATED"/>
    <property type="match status" value="1"/>
</dbReference>
<name>A0A1E3NIR7_9ASCO</name>
<dbReference type="InterPro" id="IPR051639">
    <property type="entry name" value="BCD1"/>
</dbReference>
<evidence type="ECO:0000256" key="7">
    <source>
        <dbReference type="SAM" id="MobiDB-lite"/>
    </source>
</evidence>
<dbReference type="SUPFAM" id="SSF144232">
    <property type="entry name" value="HIT/MYND zinc finger-like"/>
    <property type="match status" value="1"/>
</dbReference>
<evidence type="ECO:0000256" key="2">
    <source>
        <dbReference type="ARBA" id="ARBA00022771"/>
    </source>
</evidence>
<dbReference type="InterPro" id="IPR007529">
    <property type="entry name" value="Znf_HIT"/>
</dbReference>
<dbReference type="Pfam" id="PF04438">
    <property type="entry name" value="zf-HIT"/>
    <property type="match status" value="1"/>
</dbReference>
<dbReference type="GO" id="GO:0070761">
    <property type="term" value="C:pre-snoRNP complex"/>
    <property type="evidence" value="ECO:0007669"/>
    <property type="project" value="TreeGrafter"/>
</dbReference>
<keyword evidence="10" id="KW-1185">Reference proteome</keyword>
<dbReference type="PANTHER" id="PTHR13483:SF11">
    <property type="entry name" value="ZINC FINGER HIT DOMAIN-CONTAINING PROTEIN 3"/>
    <property type="match status" value="1"/>
</dbReference>
<dbReference type="Proteomes" id="UP000094455">
    <property type="component" value="Unassembled WGS sequence"/>
</dbReference>
<feature type="region of interest" description="Disordered" evidence="7">
    <location>
        <begin position="254"/>
        <end position="318"/>
    </location>
</feature>
<proteinExistence type="inferred from homology"/>
<dbReference type="Gene3D" id="3.30.60.190">
    <property type="match status" value="1"/>
</dbReference>
<feature type="compositionally biased region" description="Acidic residues" evidence="7">
    <location>
        <begin position="284"/>
        <end position="294"/>
    </location>
</feature>
<evidence type="ECO:0000256" key="5">
    <source>
        <dbReference type="ARBA" id="ARBA00049654"/>
    </source>
</evidence>
<evidence type="ECO:0000256" key="6">
    <source>
        <dbReference type="PROSITE-ProRule" id="PRU00453"/>
    </source>
</evidence>
<dbReference type="GO" id="GO:0008270">
    <property type="term" value="F:zinc ion binding"/>
    <property type="evidence" value="ECO:0007669"/>
    <property type="project" value="UniProtKB-UniRule"/>
</dbReference>
<dbReference type="GO" id="GO:0005634">
    <property type="term" value="C:nucleus"/>
    <property type="evidence" value="ECO:0007669"/>
    <property type="project" value="TreeGrafter"/>
</dbReference>
<evidence type="ECO:0000256" key="4">
    <source>
        <dbReference type="ARBA" id="ARBA00049598"/>
    </source>
</evidence>
<dbReference type="InterPro" id="IPR057721">
    <property type="entry name" value="BCD1_alpha/beta"/>
</dbReference>
<organism evidence="9 10">
    <name type="scientific">Pichia membranifaciens NRRL Y-2026</name>
    <dbReference type="NCBI Taxonomy" id="763406"/>
    <lineage>
        <taxon>Eukaryota</taxon>
        <taxon>Fungi</taxon>
        <taxon>Dikarya</taxon>
        <taxon>Ascomycota</taxon>
        <taxon>Saccharomycotina</taxon>
        <taxon>Pichiomycetes</taxon>
        <taxon>Pichiales</taxon>
        <taxon>Pichiaceae</taxon>
        <taxon>Pichia</taxon>
    </lineage>
</organism>
<gene>
    <name evidence="9" type="ORF">PICMEDRAFT_150991</name>
</gene>
<evidence type="ECO:0000256" key="1">
    <source>
        <dbReference type="ARBA" id="ARBA00022723"/>
    </source>
</evidence>
<keyword evidence="3" id="KW-0862">Zinc</keyword>
<feature type="compositionally biased region" description="Basic residues" evidence="7">
    <location>
        <begin position="87"/>
        <end position="103"/>
    </location>
</feature>
<dbReference type="OrthoDB" id="272357at2759"/>
<comment type="similarity">
    <text evidence="5">Belongs to the BCD1 family.</text>
</comment>
<dbReference type="PROSITE" id="PS51083">
    <property type="entry name" value="ZF_HIT"/>
    <property type="match status" value="1"/>
</dbReference>
<dbReference type="STRING" id="763406.A0A1E3NIR7"/>
<feature type="compositionally biased region" description="Acidic residues" evidence="7">
    <location>
        <begin position="259"/>
        <end position="270"/>
    </location>
</feature>
<dbReference type="RefSeq" id="XP_019017148.1">
    <property type="nucleotide sequence ID" value="XM_019160666.1"/>
</dbReference>
<dbReference type="CDD" id="cd23023">
    <property type="entry name" value="zf-HIT_BCD1"/>
    <property type="match status" value="1"/>
</dbReference>
<dbReference type="GeneID" id="30177353"/>
<dbReference type="GO" id="GO:0048254">
    <property type="term" value="P:snoRNA localization"/>
    <property type="evidence" value="ECO:0007669"/>
    <property type="project" value="TreeGrafter"/>
</dbReference>
<evidence type="ECO:0000256" key="3">
    <source>
        <dbReference type="ARBA" id="ARBA00022833"/>
    </source>
</evidence>
<sequence length="318" mass="36060">MNKINAQCEVCREHESKYTCPRCSEHTCSLDCFKKHKIEKSCSGLSDASLGTRDSYVNKKEMKMEDVQRDYNFLLKVNRSLELTKRKKQDLKSMVQKRGKPQPRRNFSQTQGENARPWILQRGVRVMKAPFGMERGRSNKSSGKGNNWSWTVEWLLVDSQMQMLQKYVRYRSNETATLKSLIPEGWITTNEDGVTESYTILLKDLDQRNIFVELSPDLKLSEAFHNRLVLEYPTVYISKEKLADNSSLKIIREGSEDAGPSDESNEDTTSESDSSKDSSSSSSSDDDSSSESDTDAGSQSDGAPEESSSKVPVQEQEK</sequence>
<evidence type="ECO:0000313" key="9">
    <source>
        <dbReference type="EMBL" id="ODQ46035.1"/>
    </source>
</evidence>
<comment type="function">
    <text evidence="4">Required for box C/D snoRNAs accumulation involved in snoRNA processing, snoRNA transport to the nucleolus and ribosome biogenesis.</text>
</comment>
<feature type="region of interest" description="Disordered" evidence="7">
    <location>
        <begin position="87"/>
        <end position="112"/>
    </location>
</feature>
<dbReference type="Pfam" id="PF25790">
    <property type="entry name" value="BCD1"/>
    <property type="match status" value="1"/>
</dbReference>
<dbReference type="AlphaFoldDB" id="A0A1E3NIR7"/>
<keyword evidence="2 6" id="KW-0863">Zinc-finger</keyword>
<dbReference type="GO" id="GO:0000463">
    <property type="term" value="P:maturation of LSU-rRNA from tricistronic rRNA transcript (SSU-rRNA, 5.8S rRNA, LSU-rRNA)"/>
    <property type="evidence" value="ECO:0007669"/>
    <property type="project" value="TreeGrafter"/>
</dbReference>